<dbReference type="GO" id="GO:0006629">
    <property type="term" value="P:lipid metabolic process"/>
    <property type="evidence" value="ECO:0007669"/>
    <property type="project" value="InterPro"/>
</dbReference>
<evidence type="ECO:0000259" key="1">
    <source>
        <dbReference type="PROSITE" id="PS51704"/>
    </source>
</evidence>
<gene>
    <name evidence="2" type="primary">glpQ1</name>
    <name evidence="2" type="ORF">Pla123a_39370</name>
</gene>
<dbReference type="Gene3D" id="3.20.20.190">
    <property type="entry name" value="Phosphatidylinositol (PI) phosphodiesterase"/>
    <property type="match status" value="1"/>
</dbReference>
<name>A0A5C5YGE5_9BACT</name>
<dbReference type="GO" id="GO:0008889">
    <property type="term" value="F:glycerophosphodiester phosphodiesterase activity"/>
    <property type="evidence" value="ECO:0007669"/>
    <property type="project" value="UniProtKB-EC"/>
</dbReference>
<dbReference type="InterPro" id="IPR017946">
    <property type="entry name" value="PLC-like_Pdiesterase_TIM-brl"/>
</dbReference>
<organism evidence="2 3">
    <name type="scientific">Posidoniimonas polymericola</name>
    <dbReference type="NCBI Taxonomy" id="2528002"/>
    <lineage>
        <taxon>Bacteria</taxon>
        <taxon>Pseudomonadati</taxon>
        <taxon>Planctomycetota</taxon>
        <taxon>Planctomycetia</taxon>
        <taxon>Pirellulales</taxon>
        <taxon>Lacipirellulaceae</taxon>
        <taxon>Posidoniimonas</taxon>
    </lineage>
</organism>
<feature type="domain" description="GP-PDE" evidence="1">
    <location>
        <begin position="28"/>
        <end position="269"/>
    </location>
</feature>
<accession>A0A5C5YGE5</accession>
<evidence type="ECO:0000313" key="3">
    <source>
        <dbReference type="Proteomes" id="UP000318478"/>
    </source>
</evidence>
<dbReference type="PROSITE" id="PS51704">
    <property type="entry name" value="GP_PDE"/>
    <property type="match status" value="1"/>
</dbReference>
<dbReference type="PANTHER" id="PTHR46211">
    <property type="entry name" value="GLYCEROPHOSPHORYL DIESTER PHOSPHODIESTERASE"/>
    <property type="match status" value="1"/>
</dbReference>
<dbReference type="Pfam" id="PF03009">
    <property type="entry name" value="GDPD"/>
    <property type="match status" value="1"/>
</dbReference>
<evidence type="ECO:0000313" key="2">
    <source>
        <dbReference type="EMBL" id="TWT73601.1"/>
    </source>
</evidence>
<dbReference type="Proteomes" id="UP000318478">
    <property type="component" value="Unassembled WGS sequence"/>
</dbReference>
<sequence length="273" mass="29846">MTRSRLSLFPILLALAGVGVMTSLSGAQIIVGHRGASHDAPENTLASFELAWRQGADGIEGDFHLTKDRRLICVHDYDMKRVSGDPRKVVDLTFDEIRSLDVGKWKAPEFAGEHPPTLEEMLATVPAGGRAVVELKTGPEIVDPFLSELGDAGFAHDKLVVIAFNEATIAACKRRLPEVKCHWLTGIKKKQGAWTPTVGEVGESVRRASVDGVGFQGVPEVLDAGFLQEAGIREFHVWTIDDAADARYFRELGALGITTNRPAWLREQLEKTP</sequence>
<dbReference type="CDD" id="cd08582">
    <property type="entry name" value="GDPD_like_2"/>
    <property type="match status" value="1"/>
</dbReference>
<keyword evidence="3" id="KW-1185">Reference proteome</keyword>
<dbReference type="OrthoDB" id="238714at2"/>
<dbReference type="EC" id="3.1.4.46" evidence="2"/>
<keyword evidence="2" id="KW-0378">Hydrolase</keyword>
<protein>
    <submittedName>
        <fullName evidence="2">Putative glycerophosphoryl diester phosphodiesterase 1</fullName>
        <ecNumber evidence="2">3.1.4.46</ecNumber>
    </submittedName>
</protein>
<dbReference type="InterPro" id="IPR030395">
    <property type="entry name" value="GP_PDE_dom"/>
</dbReference>
<dbReference type="EMBL" id="SJPO01000010">
    <property type="protein sequence ID" value="TWT73601.1"/>
    <property type="molecule type" value="Genomic_DNA"/>
</dbReference>
<proteinExistence type="predicted"/>
<dbReference type="SUPFAM" id="SSF51695">
    <property type="entry name" value="PLC-like phosphodiesterases"/>
    <property type="match status" value="1"/>
</dbReference>
<reference evidence="2 3" key="1">
    <citation type="submission" date="2019-02" db="EMBL/GenBank/DDBJ databases">
        <title>Deep-cultivation of Planctomycetes and their phenomic and genomic characterization uncovers novel biology.</title>
        <authorList>
            <person name="Wiegand S."/>
            <person name="Jogler M."/>
            <person name="Boedeker C."/>
            <person name="Pinto D."/>
            <person name="Vollmers J."/>
            <person name="Rivas-Marin E."/>
            <person name="Kohn T."/>
            <person name="Peeters S.H."/>
            <person name="Heuer A."/>
            <person name="Rast P."/>
            <person name="Oberbeckmann S."/>
            <person name="Bunk B."/>
            <person name="Jeske O."/>
            <person name="Meyerdierks A."/>
            <person name="Storesund J.E."/>
            <person name="Kallscheuer N."/>
            <person name="Luecker S."/>
            <person name="Lage O.M."/>
            <person name="Pohl T."/>
            <person name="Merkel B.J."/>
            <person name="Hornburger P."/>
            <person name="Mueller R.-W."/>
            <person name="Bruemmer F."/>
            <person name="Labrenz M."/>
            <person name="Spormann A.M."/>
            <person name="Op Den Camp H."/>
            <person name="Overmann J."/>
            <person name="Amann R."/>
            <person name="Jetten M.S.M."/>
            <person name="Mascher T."/>
            <person name="Medema M.H."/>
            <person name="Devos D.P."/>
            <person name="Kaster A.-K."/>
            <person name="Ovreas L."/>
            <person name="Rohde M."/>
            <person name="Galperin M.Y."/>
            <person name="Jogler C."/>
        </authorList>
    </citation>
    <scope>NUCLEOTIDE SEQUENCE [LARGE SCALE GENOMIC DNA]</scope>
    <source>
        <strain evidence="2 3">Pla123a</strain>
    </source>
</reference>
<dbReference type="PANTHER" id="PTHR46211:SF1">
    <property type="entry name" value="GLYCEROPHOSPHODIESTER PHOSPHODIESTERASE, CYTOPLASMIC"/>
    <property type="match status" value="1"/>
</dbReference>
<comment type="caution">
    <text evidence="2">The sequence shown here is derived from an EMBL/GenBank/DDBJ whole genome shotgun (WGS) entry which is preliminary data.</text>
</comment>
<dbReference type="AlphaFoldDB" id="A0A5C5YGE5"/>